<sequence length="178" mass="19006">MAWRGMLLLLPWLLAATLLCAALPLCLWFGRGALPIWTLLGLPGQPGRPAVFLGSAGTPRASQVKLRSLQPTIDNITTITTITTPPATPSNPISGQLSPLYPSLPFTLSLLATTIIYNRVTSFHSNPLHSTPLHSTPLVHSPPPPRRSAFSVPTSAVARRSIHTLSHTSPTLFGTNSP</sequence>
<evidence type="ECO:0000256" key="1">
    <source>
        <dbReference type="SAM" id="MobiDB-lite"/>
    </source>
</evidence>
<feature type="chain" id="PRO_5023135433" evidence="2">
    <location>
        <begin position="23"/>
        <end position="178"/>
    </location>
</feature>
<dbReference type="EMBL" id="OOIP01000014">
    <property type="protein sequence ID" value="SPO39480.1"/>
    <property type="molecule type" value="Genomic_DNA"/>
</dbReference>
<gene>
    <name evidence="3" type="ORF">PSFLO_04961</name>
</gene>
<evidence type="ECO:0000256" key="2">
    <source>
        <dbReference type="SAM" id="SignalP"/>
    </source>
</evidence>
<keyword evidence="2" id="KW-0732">Signal</keyword>
<dbReference type="Proteomes" id="UP000323386">
    <property type="component" value="Unassembled WGS sequence"/>
</dbReference>
<feature type="signal peptide" evidence="2">
    <location>
        <begin position="1"/>
        <end position="22"/>
    </location>
</feature>
<keyword evidence="4" id="KW-1185">Reference proteome</keyword>
<evidence type="ECO:0000313" key="4">
    <source>
        <dbReference type="Proteomes" id="UP000323386"/>
    </source>
</evidence>
<feature type="region of interest" description="Disordered" evidence="1">
    <location>
        <begin position="134"/>
        <end position="154"/>
    </location>
</feature>
<dbReference type="AlphaFoldDB" id="A0A5C3F5S6"/>
<organism evidence="3 4">
    <name type="scientific">Pseudozyma flocculosa</name>
    <dbReference type="NCBI Taxonomy" id="84751"/>
    <lineage>
        <taxon>Eukaryota</taxon>
        <taxon>Fungi</taxon>
        <taxon>Dikarya</taxon>
        <taxon>Basidiomycota</taxon>
        <taxon>Ustilaginomycotina</taxon>
        <taxon>Ustilaginomycetes</taxon>
        <taxon>Ustilaginales</taxon>
        <taxon>Ustilaginaceae</taxon>
        <taxon>Pseudozyma</taxon>
    </lineage>
</organism>
<proteinExistence type="predicted"/>
<protein>
    <submittedName>
        <fullName evidence="3">Uncharacterized protein</fullName>
    </submittedName>
</protein>
<name>A0A5C3F5S6_9BASI</name>
<accession>A0A5C3F5S6</accession>
<reference evidence="3 4" key="1">
    <citation type="submission" date="2018-03" db="EMBL/GenBank/DDBJ databases">
        <authorList>
            <person name="Guldener U."/>
        </authorList>
    </citation>
    <scope>NUCLEOTIDE SEQUENCE [LARGE SCALE GENOMIC DNA]</scope>
    <source>
        <strain evidence="3 4">DAOM196992</strain>
    </source>
</reference>
<evidence type="ECO:0000313" key="3">
    <source>
        <dbReference type="EMBL" id="SPO39480.1"/>
    </source>
</evidence>